<evidence type="ECO:0000256" key="4">
    <source>
        <dbReference type="ARBA" id="ARBA00023163"/>
    </source>
</evidence>
<evidence type="ECO:0000256" key="1">
    <source>
        <dbReference type="ARBA" id="ARBA00022491"/>
    </source>
</evidence>
<dbReference type="InterPro" id="IPR028082">
    <property type="entry name" value="Peripla_BP_I"/>
</dbReference>
<dbReference type="PANTHER" id="PTHR30146:SF148">
    <property type="entry name" value="HTH-TYPE TRANSCRIPTIONAL REPRESSOR PURR-RELATED"/>
    <property type="match status" value="1"/>
</dbReference>
<dbReference type="PANTHER" id="PTHR30146">
    <property type="entry name" value="LACI-RELATED TRANSCRIPTIONAL REPRESSOR"/>
    <property type="match status" value="1"/>
</dbReference>
<protein>
    <submittedName>
        <fullName evidence="7">LacI family transcriptional regulator</fullName>
    </submittedName>
</protein>
<evidence type="ECO:0000313" key="8">
    <source>
        <dbReference type="Proteomes" id="UP000070620"/>
    </source>
</evidence>
<evidence type="ECO:0000259" key="5">
    <source>
        <dbReference type="PROSITE" id="PS50932"/>
    </source>
</evidence>
<dbReference type="SMART" id="SM00354">
    <property type="entry name" value="HTH_LACI"/>
    <property type="match status" value="1"/>
</dbReference>
<evidence type="ECO:0000256" key="2">
    <source>
        <dbReference type="ARBA" id="ARBA00023015"/>
    </source>
</evidence>
<dbReference type="RefSeq" id="WP_067367239.1">
    <property type="nucleotide sequence ID" value="NZ_JBIUBN010000002.1"/>
</dbReference>
<comment type="caution">
    <text evidence="7">The sequence shown here is derived from an EMBL/GenBank/DDBJ whole genome shotgun (WGS) entry which is preliminary data.</text>
</comment>
<dbReference type="PROSITE" id="PS50932">
    <property type="entry name" value="HTH_LACI_2"/>
    <property type="match status" value="1"/>
</dbReference>
<feature type="domain" description="HTH cro/C1-type" evidence="6">
    <location>
        <begin position="8"/>
        <end position="32"/>
    </location>
</feature>
<keyword evidence="3" id="KW-0238">DNA-binding</keyword>
<dbReference type="PROSITE" id="PS50943">
    <property type="entry name" value="HTH_CROC1"/>
    <property type="match status" value="1"/>
</dbReference>
<keyword evidence="4" id="KW-0804">Transcription</keyword>
<dbReference type="InterPro" id="IPR010982">
    <property type="entry name" value="Lambda_DNA-bd_dom_sf"/>
</dbReference>
<dbReference type="SUPFAM" id="SSF47413">
    <property type="entry name" value="lambda repressor-like DNA-binding domains"/>
    <property type="match status" value="1"/>
</dbReference>
<dbReference type="InterPro" id="IPR046335">
    <property type="entry name" value="LacI/GalR-like_sensor"/>
</dbReference>
<dbReference type="Pfam" id="PF00356">
    <property type="entry name" value="LacI"/>
    <property type="match status" value="1"/>
</dbReference>
<evidence type="ECO:0000259" key="6">
    <source>
        <dbReference type="PROSITE" id="PS50943"/>
    </source>
</evidence>
<keyword evidence="8" id="KW-1185">Reference proteome</keyword>
<dbReference type="Gene3D" id="3.40.50.2300">
    <property type="match status" value="2"/>
</dbReference>
<organism evidence="7 8">
    <name type="scientific">Micromonospora rosaria</name>
    <dbReference type="NCBI Taxonomy" id="47874"/>
    <lineage>
        <taxon>Bacteria</taxon>
        <taxon>Bacillati</taxon>
        <taxon>Actinomycetota</taxon>
        <taxon>Actinomycetes</taxon>
        <taxon>Micromonosporales</taxon>
        <taxon>Micromonosporaceae</taxon>
        <taxon>Micromonospora</taxon>
    </lineage>
</organism>
<dbReference type="GO" id="GO:0000976">
    <property type="term" value="F:transcription cis-regulatory region binding"/>
    <property type="evidence" value="ECO:0007669"/>
    <property type="project" value="TreeGrafter"/>
</dbReference>
<gene>
    <name evidence="7" type="ORF">AWW66_17385</name>
</gene>
<dbReference type="CDD" id="cd01392">
    <property type="entry name" value="HTH_LacI"/>
    <property type="match status" value="1"/>
</dbReference>
<evidence type="ECO:0000256" key="3">
    <source>
        <dbReference type="ARBA" id="ARBA00023125"/>
    </source>
</evidence>
<sequence length="354" mass="37681">MSAPRGRLTQREIARMAGVSQTTVSLVLNDRTDAAWRIAPETRERVLRVIRETGYVADPLARRLLQQHNKILGVFTYESVFPSTTGNFYHPFLSGIEASAEHIGCDLLLFTSAPVVGGTRRIFHDNNRIRLADGCVLLGREIPGDELARMVAGEMPFVSVGRRDDAYLDSGAGGPVPYVGADYATATADLVDRAAGLGHRTVAYVGAGAGAESAADRLAGFTAAAERSGLRARHEPVAGRAPAEVLDALRAAGVTAAFFEELADAVTVSEVARGRGLVIGRDLSLLALGDPTRQTSTDLVVTSFHIPREEMGWQAIELLDDILHGRATEPHRLLPCELVEGGTLGSPQPATGGI</sequence>
<dbReference type="InterPro" id="IPR000843">
    <property type="entry name" value="HTH_LacI"/>
</dbReference>
<proteinExistence type="predicted"/>
<dbReference type="CDD" id="cd06267">
    <property type="entry name" value="PBP1_LacI_sugar_binding-like"/>
    <property type="match status" value="1"/>
</dbReference>
<reference evidence="7 8" key="1">
    <citation type="submission" date="2016-01" db="EMBL/GenBank/DDBJ databases">
        <title>Whole genome sequence and analysis of Micromonospora rosaria DSM 803, which can produce antibacterial substance rosamicin.</title>
        <authorList>
            <person name="Yang H."/>
            <person name="He X."/>
            <person name="Zhu D."/>
        </authorList>
    </citation>
    <scope>NUCLEOTIDE SEQUENCE [LARGE SCALE GENOMIC DNA]</scope>
    <source>
        <strain evidence="7 8">DSM 803</strain>
    </source>
</reference>
<dbReference type="SUPFAM" id="SSF53822">
    <property type="entry name" value="Periplasmic binding protein-like I"/>
    <property type="match status" value="1"/>
</dbReference>
<keyword evidence="2" id="KW-0805">Transcription regulation</keyword>
<dbReference type="GO" id="GO:0003700">
    <property type="term" value="F:DNA-binding transcription factor activity"/>
    <property type="evidence" value="ECO:0007669"/>
    <property type="project" value="TreeGrafter"/>
</dbReference>
<keyword evidence="1" id="KW-0678">Repressor</keyword>
<dbReference type="Proteomes" id="UP000070620">
    <property type="component" value="Unassembled WGS sequence"/>
</dbReference>
<dbReference type="InterPro" id="IPR001387">
    <property type="entry name" value="Cro/C1-type_HTH"/>
</dbReference>
<dbReference type="AlphaFoldDB" id="A0A136PQN0"/>
<evidence type="ECO:0000313" key="7">
    <source>
        <dbReference type="EMBL" id="KXK60721.1"/>
    </source>
</evidence>
<accession>A0A136PQN0</accession>
<dbReference type="Gene3D" id="1.10.260.40">
    <property type="entry name" value="lambda repressor-like DNA-binding domains"/>
    <property type="match status" value="1"/>
</dbReference>
<dbReference type="EMBL" id="LRQV01000061">
    <property type="protein sequence ID" value="KXK60721.1"/>
    <property type="molecule type" value="Genomic_DNA"/>
</dbReference>
<name>A0A136PQN0_9ACTN</name>
<dbReference type="Pfam" id="PF13377">
    <property type="entry name" value="Peripla_BP_3"/>
    <property type="match status" value="1"/>
</dbReference>
<feature type="domain" description="HTH lacI-type" evidence="5">
    <location>
        <begin position="8"/>
        <end position="66"/>
    </location>
</feature>